<evidence type="ECO:0000256" key="5">
    <source>
        <dbReference type="ARBA" id="ARBA00022737"/>
    </source>
</evidence>
<feature type="transmembrane region" description="Helical" evidence="11">
    <location>
        <begin position="222"/>
        <end position="239"/>
    </location>
</feature>
<keyword evidence="3 9" id="KW-0813">Transport</keyword>
<gene>
    <name evidence="12" type="ORF">RFI_06914</name>
</gene>
<keyword evidence="7 8" id="KW-0472">Membrane</keyword>
<feature type="transmembrane region" description="Helical" evidence="11">
    <location>
        <begin position="68"/>
        <end position="87"/>
    </location>
</feature>
<evidence type="ECO:0000256" key="8">
    <source>
        <dbReference type="PROSITE-ProRule" id="PRU00282"/>
    </source>
</evidence>
<dbReference type="InterPro" id="IPR023395">
    <property type="entry name" value="MCP_dom_sf"/>
</dbReference>
<organism evidence="12 13">
    <name type="scientific">Reticulomyxa filosa</name>
    <dbReference type="NCBI Taxonomy" id="46433"/>
    <lineage>
        <taxon>Eukaryota</taxon>
        <taxon>Sar</taxon>
        <taxon>Rhizaria</taxon>
        <taxon>Retaria</taxon>
        <taxon>Foraminifera</taxon>
        <taxon>Monothalamids</taxon>
        <taxon>Reticulomyxidae</taxon>
        <taxon>Reticulomyxa</taxon>
    </lineage>
</organism>
<dbReference type="Proteomes" id="UP000023152">
    <property type="component" value="Unassembled WGS sequence"/>
</dbReference>
<dbReference type="Gene3D" id="1.50.40.10">
    <property type="entry name" value="Mitochondrial carrier domain"/>
    <property type="match status" value="1"/>
</dbReference>
<dbReference type="OMA" id="MQRPEWG"/>
<feature type="transmembrane region" description="Helical" evidence="11">
    <location>
        <begin position="99"/>
        <end position="120"/>
    </location>
</feature>
<dbReference type="PANTHER" id="PTHR45618">
    <property type="entry name" value="MITOCHONDRIAL DICARBOXYLATE CARRIER-RELATED"/>
    <property type="match status" value="1"/>
</dbReference>
<evidence type="ECO:0000256" key="10">
    <source>
        <dbReference type="SAM" id="MobiDB-lite"/>
    </source>
</evidence>
<reference evidence="12 13" key="1">
    <citation type="journal article" date="2013" name="Curr. Biol.">
        <title>The Genome of the Foraminiferan Reticulomyxa filosa.</title>
        <authorList>
            <person name="Glockner G."/>
            <person name="Hulsmann N."/>
            <person name="Schleicher M."/>
            <person name="Noegel A.A."/>
            <person name="Eichinger L."/>
            <person name="Gallinger C."/>
            <person name="Pawlowski J."/>
            <person name="Sierra R."/>
            <person name="Euteneuer U."/>
            <person name="Pillet L."/>
            <person name="Moustafa A."/>
            <person name="Platzer M."/>
            <person name="Groth M."/>
            <person name="Szafranski K."/>
            <person name="Schliwa M."/>
        </authorList>
    </citation>
    <scope>NUCLEOTIDE SEQUENCE [LARGE SCALE GENOMIC DNA]</scope>
</reference>
<evidence type="ECO:0000256" key="11">
    <source>
        <dbReference type="SAM" id="Phobius"/>
    </source>
</evidence>
<evidence type="ECO:0000256" key="1">
    <source>
        <dbReference type="ARBA" id="ARBA00004141"/>
    </source>
</evidence>
<evidence type="ECO:0000313" key="13">
    <source>
        <dbReference type="Proteomes" id="UP000023152"/>
    </source>
</evidence>
<accession>X6NV72</accession>
<dbReference type="EMBL" id="ASPP01005621">
    <property type="protein sequence ID" value="ETO30210.1"/>
    <property type="molecule type" value="Genomic_DNA"/>
</dbReference>
<keyword evidence="4 8" id="KW-0812">Transmembrane</keyword>
<evidence type="ECO:0000256" key="2">
    <source>
        <dbReference type="ARBA" id="ARBA00006375"/>
    </source>
</evidence>
<keyword evidence="13" id="KW-1185">Reference proteome</keyword>
<evidence type="ECO:0000256" key="6">
    <source>
        <dbReference type="ARBA" id="ARBA00022989"/>
    </source>
</evidence>
<dbReference type="AlphaFoldDB" id="X6NV72"/>
<dbReference type="Pfam" id="PF00153">
    <property type="entry name" value="Mito_carr"/>
    <property type="match status" value="1"/>
</dbReference>
<evidence type="ECO:0008006" key="14">
    <source>
        <dbReference type="Google" id="ProtNLM"/>
    </source>
</evidence>
<dbReference type="OrthoDB" id="756301at2759"/>
<dbReference type="InterPro" id="IPR018108">
    <property type="entry name" value="MCP_transmembrane"/>
</dbReference>
<evidence type="ECO:0000256" key="4">
    <source>
        <dbReference type="ARBA" id="ARBA00022692"/>
    </source>
</evidence>
<comment type="subcellular location">
    <subcellularLocation>
        <location evidence="1">Membrane</location>
        <topology evidence="1">Multi-pass membrane protein</topology>
    </subcellularLocation>
</comment>
<evidence type="ECO:0000256" key="9">
    <source>
        <dbReference type="RuleBase" id="RU000488"/>
    </source>
</evidence>
<comment type="similarity">
    <text evidence="2 9">Belongs to the mitochondrial carrier (TC 2.A.29) family.</text>
</comment>
<dbReference type="SUPFAM" id="SSF103506">
    <property type="entry name" value="Mitochondrial carrier"/>
    <property type="match status" value="1"/>
</dbReference>
<protein>
    <recommendedName>
        <fullName evidence="14">Mitochondrial carrier protein</fullName>
    </recommendedName>
</protein>
<evidence type="ECO:0000256" key="7">
    <source>
        <dbReference type="ARBA" id="ARBA00023136"/>
    </source>
</evidence>
<comment type="caution">
    <text evidence="12">The sequence shown here is derived from an EMBL/GenBank/DDBJ whole genome shotgun (WGS) entry which is preliminary data.</text>
</comment>
<feature type="compositionally biased region" description="Polar residues" evidence="10">
    <location>
        <begin position="316"/>
        <end position="330"/>
    </location>
</feature>
<feature type="repeat" description="Solcar" evidence="8">
    <location>
        <begin position="128"/>
        <end position="212"/>
    </location>
</feature>
<sequence length="330" mass="36875">MSHDNNEKKPVKDTWEMPTLRALMGEIGSAAVGGMIHSFIETPIVIPIEASITQTQINGRNFFWNFDYVYICTDLTAICLLLFRLFIGFQKKKTTDGLSFIRTCLRLFFSCVPVVPFFVIKKGSMRDATLKQSVTVGLATGGSEVILSTPLNFLKFRMQRPEWGYKGLLDAIRRIAKEEGIGAYWKGTLPTFCRNSTCMAGMLGGISVLKPLFPQDFARKNLLAGMGGGLIGSLISYPFEMWRAARMHNRNFYEEMWSRGPRRMLAGWAPGATRLVITSGIMGELLPRLKQWANAMSKEDAPKQKTEAKPTPPQPNQSTANSGNSNEKKK</sequence>
<keyword evidence="6 11" id="KW-1133">Transmembrane helix</keyword>
<dbReference type="InterPro" id="IPR050391">
    <property type="entry name" value="Mito_Metabolite_Transporter"/>
</dbReference>
<dbReference type="GO" id="GO:0016020">
    <property type="term" value="C:membrane"/>
    <property type="evidence" value="ECO:0007669"/>
    <property type="project" value="UniProtKB-SubCell"/>
</dbReference>
<dbReference type="PROSITE" id="PS50920">
    <property type="entry name" value="SOLCAR"/>
    <property type="match status" value="1"/>
</dbReference>
<evidence type="ECO:0000256" key="3">
    <source>
        <dbReference type="ARBA" id="ARBA00022448"/>
    </source>
</evidence>
<keyword evidence="5" id="KW-0677">Repeat</keyword>
<feature type="region of interest" description="Disordered" evidence="10">
    <location>
        <begin position="293"/>
        <end position="330"/>
    </location>
</feature>
<feature type="compositionally biased region" description="Basic and acidic residues" evidence="10">
    <location>
        <begin position="297"/>
        <end position="308"/>
    </location>
</feature>
<name>X6NV72_RETFI</name>
<proteinExistence type="inferred from homology"/>
<evidence type="ECO:0000313" key="12">
    <source>
        <dbReference type="EMBL" id="ETO30210.1"/>
    </source>
</evidence>